<gene>
    <name evidence="2" type="ORF">ABIQ69_08230</name>
</gene>
<keyword evidence="2" id="KW-0378">Hydrolase</keyword>
<evidence type="ECO:0000313" key="2">
    <source>
        <dbReference type="EMBL" id="XBX83872.1"/>
    </source>
</evidence>
<feature type="transmembrane region" description="Helical" evidence="1">
    <location>
        <begin position="89"/>
        <end position="108"/>
    </location>
</feature>
<feature type="transmembrane region" description="Helical" evidence="1">
    <location>
        <begin position="232"/>
        <end position="250"/>
    </location>
</feature>
<keyword evidence="1" id="KW-1133">Transmembrane helix</keyword>
<evidence type="ECO:0000256" key="1">
    <source>
        <dbReference type="SAM" id="Phobius"/>
    </source>
</evidence>
<protein>
    <submittedName>
        <fullName evidence="2">Metal-dependent hydrolase</fullName>
    </submittedName>
</protein>
<dbReference type="AlphaFoldDB" id="A0AAU7WDB2"/>
<feature type="transmembrane region" description="Helical" evidence="1">
    <location>
        <begin position="7"/>
        <end position="25"/>
    </location>
</feature>
<dbReference type="InterPro" id="IPR007404">
    <property type="entry name" value="YdjM-like"/>
</dbReference>
<sequence>MMGTSHAISGAAAWIAITGAVPILSSGAAPLDPVGVLAGAVVCAGAALLPDADHHRATVAQAVPVLGRVATGLIGTLSGGHRHGAHSPIGVAVATLLAWLLSLVIVPVGGIGDIAVGAAAGTAALTCFAVKARDLVRTWPAAWLAGGALALVIVVVVPEQLAWFPGAVAVGYVAHLAGDVLTTGGLPGLWWPWVPRPPAILADLPVLGRIWQVNGYVALPILGDTGSWREKAFAGLLALYVTIAAGYEVLRAMGIDPLALV</sequence>
<dbReference type="GO" id="GO:0016787">
    <property type="term" value="F:hydrolase activity"/>
    <property type="evidence" value="ECO:0007669"/>
    <property type="project" value="UniProtKB-KW"/>
</dbReference>
<name>A0AAU7WDB2_9MICO</name>
<keyword evidence="1" id="KW-0812">Transmembrane</keyword>
<organism evidence="2">
    <name type="scientific">Agromyces sp. G08B096</name>
    <dbReference type="NCBI Taxonomy" id="3156399"/>
    <lineage>
        <taxon>Bacteria</taxon>
        <taxon>Bacillati</taxon>
        <taxon>Actinomycetota</taxon>
        <taxon>Actinomycetes</taxon>
        <taxon>Micrococcales</taxon>
        <taxon>Microbacteriaceae</taxon>
        <taxon>Agromyces</taxon>
    </lineage>
</organism>
<proteinExistence type="predicted"/>
<keyword evidence="1" id="KW-0472">Membrane</keyword>
<dbReference type="EMBL" id="CP158374">
    <property type="protein sequence ID" value="XBX83872.1"/>
    <property type="molecule type" value="Genomic_DNA"/>
</dbReference>
<feature type="transmembrane region" description="Helical" evidence="1">
    <location>
        <begin position="139"/>
        <end position="157"/>
    </location>
</feature>
<dbReference type="Pfam" id="PF04307">
    <property type="entry name" value="YdjM"/>
    <property type="match status" value="1"/>
</dbReference>
<dbReference type="RefSeq" id="WP_350349873.1">
    <property type="nucleotide sequence ID" value="NZ_CP158374.1"/>
</dbReference>
<accession>A0AAU7WDB2</accession>
<reference evidence="2" key="1">
    <citation type="submission" date="2024-05" db="EMBL/GenBank/DDBJ databases">
        <authorList>
            <person name="Yu L."/>
        </authorList>
    </citation>
    <scope>NUCLEOTIDE SEQUENCE</scope>
    <source>
        <strain evidence="2">G08B096</strain>
    </source>
</reference>